<dbReference type="RefSeq" id="XP_028255045.1">
    <property type="nucleotide sequence ID" value="XM_028399244.1"/>
</dbReference>
<dbReference type="GO" id="GO:0005741">
    <property type="term" value="C:mitochondrial outer membrane"/>
    <property type="evidence" value="ECO:0007669"/>
    <property type="project" value="UniProtKB-SubCell"/>
</dbReference>
<comment type="subunit">
    <text evidence="14">Homotrimer; The trimer binds only one molecule of glutathione.</text>
</comment>
<dbReference type="SUPFAM" id="SSF161084">
    <property type="entry name" value="MAPEG domain-like"/>
    <property type="match status" value="1"/>
</dbReference>
<dbReference type="InterPro" id="IPR023352">
    <property type="entry name" value="MAPEG-like_dom_sf"/>
</dbReference>
<evidence type="ECO:0000256" key="6">
    <source>
        <dbReference type="ARBA" id="ARBA00022679"/>
    </source>
</evidence>
<organism evidence="18 20">
    <name type="scientific">Parambassis ranga</name>
    <name type="common">Indian glassy fish</name>
    <dbReference type="NCBI Taxonomy" id="210632"/>
    <lineage>
        <taxon>Eukaryota</taxon>
        <taxon>Metazoa</taxon>
        <taxon>Chordata</taxon>
        <taxon>Craniata</taxon>
        <taxon>Vertebrata</taxon>
        <taxon>Euteleostomi</taxon>
        <taxon>Actinopterygii</taxon>
        <taxon>Neopterygii</taxon>
        <taxon>Teleostei</taxon>
        <taxon>Neoteleostei</taxon>
        <taxon>Acanthomorphata</taxon>
        <taxon>Ovalentaria</taxon>
        <taxon>Ambassidae</taxon>
        <taxon>Parambassis</taxon>
    </lineage>
</organism>
<evidence type="ECO:0000313" key="20">
    <source>
        <dbReference type="RefSeq" id="XP_028255045.1"/>
    </source>
</evidence>
<evidence type="ECO:0000256" key="8">
    <source>
        <dbReference type="ARBA" id="ARBA00022787"/>
    </source>
</evidence>
<dbReference type="InterPro" id="IPR040162">
    <property type="entry name" value="MGST1-like"/>
</dbReference>
<keyword evidence="7 17" id="KW-0812">Transmembrane</keyword>
<dbReference type="RefSeq" id="XP_028255044.1">
    <property type="nucleotide sequence ID" value="XM_028399243.1"/>
</dbReference>
<dbReference type="AlphaFoldDB" id="A0A6P7HHF0"/>
<dbReference type="EC" id="2.5.1.18" evidence="5"/>
<comment type="function">
    <text evidence="1">Conjugation of reduced glutathione to a wide number of exogenous and endogenous hydrophobic electrophiles.</text>
</comment>
<evidence type="ECO:0000256" key="9">
    <source>
        <dbReference type="ARBA" id="ARBA00022824"/>
    </source>
</evidence>
<keyword evidence="12" id="KW-0496">Mitochondrion</keyword>
<dbReference type="Proteomes" id="UP000515145">
    <property type="component" value="Chromosome 2"/>
</dbReference>
<feature type="transmembrane region" description="Helical" evidence="17">
    <location>
        <begin position="127"/>
        <end position="150"/>
    </location>
</feature>
<evidence type="ECO:0000256" key="7">
    <source>
        <dbReference type="ARBA" id="ARBA00022692"/>
    </source>
</evidence>
<evidence type="ECO:0000256" key="17">
    <source>
        <dbReference type="SAM" id="Phobius"/>
    </source>
</evidence>
<evidence type="ECO:0000256" key="4">
    <source>
        <dbReference type="ARBA" id="ARBA00010459"/>
    </source>
</evidence>
<keyword evidence="10 17" id="KW-1133">Transmembrane helix</keyword>
<feature type="transmembrane region" description="Helical" evidence="17">
    <location>
        <begin position="99"/>
        <end position="120"/>
    </location>
</feature>
<evidence type="ECO:0000256" key="15">
    <source>
        <dbReference type="ARBA" id="ARBA00039397"/>
    </source>
</evidence>
<proteinExistence type="inferred from homology"/>
<dbReference type="GeneID" id="114431668"/>
<keyword evidence="18" id="KW-1185">Reference proteome</keyword>
<dbReference type="PANTHER" id="PTHR10689">
    <property type="entry name" value="MICROSOMAL GLUTATHIONE S-TRANSFERASE 1"/>
    <property type="match status" value="1"/>
</dbReference>
<comment type="catalytic activity">
    <reaction evidence="16">
        <text>RX + glutathione = an S-substituted glutathione + a halide anion + H(+)</text>
        <dbReference type="Rhea" id="RHEA:16437"/>
        <dbReference type="ChEBI" id="CHEBI:15378"/>
        <dbReference type="ChEBI" id="CHEBI:16042"/>
        <dbReference type="ChEBI" id="CHEBI:17792"/>
        <dbReference type="ChEBI" id="CHEBI:57925"/>
        <dbReference type="ChEBI" id="CHEBI:90779"/>
        <dbReference type="EC" id="2.5.1.18"/>
    </reaction>
    <physiologicalReaction direction="left-to-right" evidence="16">
        <dbReference type="Rhea" id="RHEA:16438"/>
    </physiologicalReaction>
</comment>
<evidence type="ECO:0000256" key="2">
    <source>
        <dbReference type="ARBA" id="ARBA00004294"/>
    </source>
</evidence>
<feature type="transmembrane region" description="Helical" evidence="17">
    <location>
        <begin position="12"/>
        <end position="34"/>
    </location>
</feature>
<dbReference type="PANTHER" id="PTHR10689:SF6">
    <property type="entry name" value="MICROSOMAL GLUTATHIONE S-TRANSFERASE 1"/>
    <property type="match status" value="1"/>
</dbReference>
<evidence type="ECO:0000256" key="14">
    <source>
        <dbReference type="ARBA" id="ARBA00038540"/>
    </source>
</evidence>
<accession>A0A6P7HHF0</accession>
<evidence type="ECO:0000256" key="16">
    <source>
        <dbReference type="ARBA" id="ARBA00049385"/>
    </source>
</evidence>
<keyword evidence="8" id="KW-1000">Mitochondrion outer membrane</keyword>
<comment type="subcellular location">
    <subcellularLocation>
        <location evidence="3">Endoplasmic reticulum membrane</location>
        <topology evidence="3">Multi-pass membrane protein</topology>
    </subcellularLocation>
    <subcellularLocation>
        <location evidence="2">Mitochondrion outer membrane</location>
    </subcellularLocation>
</comment>
<evidence type="ECO:0000256" key="3">
    <source>
        <dbReference type="ARBA" id="ARBA00004477"/>
    </source>
</evidence>
<keyword evidence="6" id="KW-0808">Transferase</keyword>
<keyword evidence="11" id="KW-0007">Acetylation</keyword>
<evidence type="ECO:0000256" key="12">
    <source>
        <dbReference type="ARBA" id="ARBA00023128"/>
    </source>
</evidence>
<gene>
    <name evidence="19 20" type="primary">mgst1</name>
</gene>
<evidence type="ECO:0000313" key="19">
    <source>
        <dbReference type="RefSeq" id="XP_028255044.1"/>
    </source>
</evidence>
<dbReference type="CTD" id="431762"/>
<evidence type="ECO:0000313" key="18">
    <source>
        <dbReference type="Proteomes" id="UP000515145"/>
    </source>
</evidence>
<dbReference type="InterPro" id="IPR001129">
    <property type="entry name" value="Membr-assoc_MAPEG"/>
</dbReference>
<dbReference type="GO" id="GO:0005789">
    <property type="term" value="C:endoplasmic reticulum membrane"/>
    <property type="evidence" value="ECO:0007669"/>
    <property type="project" value="UniProtKB-SubCell"/>
</dbReference>
<dbReference type="Pfam" id="PF01124">
    <property type="entry name" value="MAPEG"/>
    <property type="match status" value="1"/>
</dbReference>
<comment type="similarity">
    <text evidence="4">Belongs to the MAPEG family.</text>
</comment>
<evidence type="ECO:0000256" key="1">
    <source>
        <dbReference type="ARBA" id="ARBA00003701"/>
    </source>
</evidence>
<keyword evidence="9" id="KW-0256">Endoplasmic reticulum</keyword>
<evidence type="ECO:0000256" key="10">
    <source>
        <dbReference type="ARBA" id="ARBA00022989"/>
    </source>
</evidence>
<dbReference type="FunFam" id="1.20.120.550:FF:000002">
    <property type="entry name" value="Microsomal glutathione S-transferase 1"/>
    <property type="match status" value="1"/>
</dbReference>
<evidence type="ECO:0000256" key="13">
    <source>
        <dbReference type="ARBA" id="ARBA00023136"/>
    </source>
</evidence>
<reference evidence="19 20" key="1">
    <citation type="submission" date="2025-04" db="UniProtKB">
        <authorList>
            <consortium name="RefSeq"/>
        </authorList>
    </citation>
    <scope>IDENTIFICATION</scope>
</reference>
<name>A0A6P7HHF0_9TELE</name>
<dbReference type="GO" id="GO:0004364">
    <property type="term" value="F:glutathione transferase activity"/>
    <property type="evidence" value="ECO:0007669"/>
    <property type="project" value="UniProtKB-EC"/>
</dbReference>
<keyword evidence="13 17" id="KW-0472">Membrane</keyword>
<evidence type="ECO:0000256" key="5">
    <source>
        <dbReference type="ARBA" id="ARBA00012452"/>
    </source>
</evidence>
<protein>
    <recommendedName>
        <fullName evidence="15">Microsomal glutathione S-transferase 1</fullName>
        <ecNumber evidence="5">2.5.1.18</ecNumber>
    </recommendedName>
</protein>
<dbReference type="Gene3D" id="1.20.120.550">
    <property type="entry name" value="Membrane associated eicosanoid/glutathione metabolism-like domain"/>
    <property type="match status" value="1"/>
</dbReference>
<evidence type="ECO:0000256" key="11">
    <source>
        <dbReference type="ARBA" id="ARBA00022990"/>
    </source>
</evidence>
<sequence>MASLLENEVFMAYTTYAAVVTLKMMLMGPMTSYFRITRSSFSNEEDVLGKSPEEKKKCMKSHPDVERVKRCHQNDLENVIPFVVIGLLYAATSPELSSALLHFRLFAGARIFHTIAYICVLPQPSRALSWMLGMLVTFSMAYNVLTAAAYF</sequence>
<dbReference type="OrthoDB" id="193139at2759"/>